<sequence>MGNTCAEAPACHTLKWRKQKSIAQHTQDLHRPTVDSGRSKTIHVFKRYCCLFTIWKFFFLSSIEPYYFVTSLIVWLMDWPCADSDQITLHFVYDGFMKNSGATTKCRNYICTP</sequence>
<keyword evidence="1" id="KW-0812">Transmembrane</keyword>
<keyword evidence="1" id="KW-1133">Transmembrane helix</keyword>
<evidence type="ECO:0000313" key="2">
    <source>
        <dbReference type="EMBL" id="MEQ2244171.1"/>
    </source>
</evidence>
<reference evidence="2 3" key="1">
    <citation type="submission" date="2021-06" db="EMBL/GenBank/DDBJ databases">
        <authorList>
            <person name="Palmer J.M."/>
        </authorList>
    </citation>
    <scope>NUCLEOTIDE SEQUENCE [LARGE SCALE GENOMIC DNA]</scope>
    <source>
        <strain evidence="3">if_2019</strain>
        <tissue evidence="2">Muscle</tissue>
    </source>
</reference>
<evidence type="ECO:0000256" key="1">
    <source>
        <dbReference type="SAM" id="Phobius"/>
    </source>
</evidence>
<dbReference type="EMBL" id="JAHRIQ010070733">
    <property type="protein sequence ID" value="MEQ2244171.1"/>
    <property type="molecule type" value="Genomic_DNA"/>
</dbReference>
<evidence type="ECO:0000313" key="3">
    <source>
        <dbReference type="Proteomes" id="UP001482620"/>
    </source>
</evidence>
<gene>
    <name evidence="2" type="ORF">ILYODFUR_014456</name>
</gene>
<dbReference type="Proteomes" id="UP001482620">
    <property type="component" value="Unassembled WGS sequence"/>
</dbReference>
<accession>A0ABV0UGH2</accession>
<name>A0ABV0UGH2_9TELE</name>
<comment type="caution">
    <text evidence="2">The sequence shown here is derived from an EMBL/GenBank/DDBJ whole genome shotgun (WGS) entry which is preliminary data.</text>
</comment>
<organism evidence="2 3">
    <name type="scientific">Ilyodon furcidens</name>
    <name type="common">goldbreast splitfin</name>
    <dbReference type="NCBI Taxonomy" id="33524"/>
    <lineage>
        <taxon>Eukaryota</taxon>
        <taxon>Metazoa</taxon>
        <taxon>Chordata</taxon>
        <taxon>Craniata</taxon>
        <taxon>Vertebrata</taxon>
        <taxon>Euteleostomi</taxon>
        <taxon>Actinopterygii</taxon>
        <taxon>Neopterygii</taxon>
        <taxon>Teleostei</taxon>
        <taxon>Neoteleostei</taxon>
        <taxon>Acanthomorphata</taxon>
        <taxon>Ovalentaria</taxon>
        <taxon>Atherinomorphae</taxon>
        <taxon>Cyprinodontiformes</taxon>
        <taxon>Goodeidae</taxon>
        <taxon>Ilyodon</taxon>
    </lineage>
</organism>
<protein>
    <submittedName>
        <fullName evidence="2">Uncharacterized protein</fullName>
    </submittedName>
</protein>
<proteinExistence type="predicted"/>
<keyword evidence="3" id="KW-1185">Reference proteome</keyword>
<keyword evidence="1" id="KW-0472">Membrane</keyword>
<feature type="transmembrane region" description="Helical" evidence="1">
    <location>
        <begin position="48"/>
        <end position="69"/>
    </location>
</feature>